<reference evidence="4 6" key="1">
    <citation type="submission" date="2017-12" db="EMBL/GenBank/DDBJ databases">
        <authorList>
            <person name="Paulsen S."/>
            <person name="Gram L.K."/>
        </authorList>
    </citation>
    <scope>NUCLEOTIDE SEQUENCE [LARGE SCALE GENOMIC DNA]</scope>
    <source>
        <strain evidence="4 6">S2231</strain>
        <strain evidence="3">S2233</strain>
    </source>
</reference>
<dbReference type="Proteomes" id="UP000307706">
    <property type="component" value="Unassembled WGS sequence"/>
</dbReference>
<evidence type="ECO:0000313" key="5">
    <source>
        <dbReference type="Proteomes" id="UP000305730"/>
    </source>
</evidence>
<dbReference type="AlphaFoldDB" id="A0A5S3XU32"/>
<evidence type="ECO:0000256" key="1">
    <source>
        <dbReference type="SAM" id="MobiDB-lite"/>
    </source>
</evidence>
<name>A0A5S3XU32_9GAMM</name>
<feature type="compositionally biased region" description="Basic and acidic residues" evidence="1">
    <location>
        <begin position="252"/>
        <end position="262"/>
    </location>
</feature>
<feature type="compositionally biased region" description="Basic and acidic residues" evidence="1">
    <location>
        <begin position="72"/>
        <end position="85"/>
    </location>
</feature>
<evidence type="ECO:0000259" key="2">
    <source>
        <dbReference type="Pfam" id="PF02120"/>
    </source>
</evidence>
<feature type="region of interest" description="Disordered" evidence="1">
    <location>
        <begin position="44"/>
        <end position="158"/>
    </location>
</feature>
<protein>
    <recommendedName>
        <fullName evidence="2">Flagellar hook-length control protein-like C-terminal domain-containing protein</fullName>
    </recommendedName>
</protein>
<dbReference type="EMBL" id="PNCL01000010">
    <property type="protein sequence ID" value="TMP62141.1"/>
    <property type="molecule type" value="Genomic_DNA"/>
</dbReference>
<dbReference type="PANTHER" id="PTHR37533">
    <property type="entry name" value="FLAGELLAR HOOK-LENGTH CONTROL PROTEIN"/>
    <property type="match status" value="1"/>
</dbReference>
<feature type="region of interest" description="Disordered" evidence="1">
    <location>
        <begin position="597"/>
        <end position="654"/>
    </location>
</feature>
<organism evidence="4 6">
    <name type="scientific">Pseudoalteromonas citrea</name>
    <dbReference type="NCBI Taxonomy" id="43655"/>
    <lineage>
        <taxon>Bacteria</taxon>
        <taxon>Pseudomonadati</taxon>
        <taxon>Pseudomonadota</taxon>
        <taxon>Gammaproteobacteria</taxon>
        <taxon>Alteromonadales</taxon>
        <taxon>Pseudoalteromonadaceae</taxon>
        <taxon>Pseudoalteromonas</taxon>
    </lineage>
</organism>
<dbReference type="Pfam" id="PF02120">
    <property type="entry name" value="Flg_hook"/>
    <property type="match status" value="1"/>
</dbReference>
<dbReference type="InterPro" id="IPR052563">
    <property type="entry name" value="FliK"/>
</dbReference>
<evidence type="ECO:0000313" key="3">
    <source>
        <dbReference type="EMBL" id="TMP43460.1"/>
    </source>
</evidence>
<proteinExistence type="predicted"/>
<comment type="caution">
    <text evidence="4">The sequence shown here is derived from an EMBL/GenBank/DDBJ whole genome shotgun (WGS) entry which is preliminary data.</text>
</comment>
<dbReference type="Gene3D" id="3.30.750.140">
    <property type="match status" value="1"/>
</dbReference>
<feature type="region of interest" description="Disordered" evidence="1">
    <location>
        <begin position="231"/>
        <end position="300"/>
    </location>
</feature>
<dbReference type="InterPro" id="IPR021136">
    <property type="entry name" value="Flagellar_hook_control-like_C"/>
</dbReference>
<reference evidence="4" key="3">
    <citation type="submission" date="2019-09" db="EMBL/GenBank/DDBJ databases">
        <title>Co-occurence of chitin degradation, pigmentation and bioactivity in marine Pseudoalteromonas.</title>
        <authorList>
            <person name="Sonnenschein E.C."/>
            <person name="Bech P.K."/>
        </authorList>
    </citation>
    <scope>NUCLEOTIDE SEQUENCE</scope>
    <source>
        <strain evidence="4">S2231</strain>
        <strain evidence="5">S2233</strain>
    </source>
</reference>
<evidence type="ECO:0000313" key="6">
    <source>
        <dbReference type="Proteomes" id="UP000307706"/>
    </source>
</evidence>
<dbReference type="CDD" id="cd17470">
    <property type="entry name" value="T3SS_Flik_C"/>
    <property type="match status" value="1"/>
</dbReference>
<feature type="compositionally biased region" description="Polar residues" evidence="1">
    <location>
        <begin position="140"/>
        <end position="149"/>
    </location>
</feature>
<dbReference type="PANTHER" id="PTHR37533:SF2">
    <property type="entry name" value="FLAGELLAR HOOK-LENGTH CONTROL PROTEIN"/>
    <property type="match status" value="1"/>
</dbReference>
<feature type="compositionally biased region" description="Polar residues" evidence="1">
    <location>
        <begin position="601"/>
        <end position="623"/>
    </location>
</feature>
<dbReference type="RefSeq" id="WP_138596732.1">
    <property type="nucleotide sequence ID" value="NZ_PNCK01000030.1"/>
</dbReference>
<feature type="compositionally biased region" description="Basic and acidic residues" evidence="1">
    <location>
        <begin position="44"/>
        <end position="62"/>
    </location>
</feature>
<dbReference type="InterPro" id="IPR038610">
    <property type="entry name" value="FliK-like_C_sf"/>
</dbReference>
<dbReference type="Proteomes" id="UP000305730">
    <property type="component" value="Unassembled WGS sequence"/>
</dbReference>
<gene>
    <name evidence="4" type="ORF">CWB96_02065</name>
    <name evidence="3" type="ORF">CWB97_09455</name>
</gene>
<evidence type="ECO:0000313" key="4">
    <source>
        <dbReference type="EMBL" id="TMP62141.1"/>
    </source>
</evidence>
<accession>A0A5S3XU32</accession>
<sequence>MLNMKSDLALLNAEYSERLISDEQKASEADEEFAHELSKYEEHIACQHKDKHEAAYDNEAHTQNHSAGEASRSGDVKSGDVKSEQVKATSVNEGDNTDFLAQINAAQQQSTSIQNHSDEESSASTSQLSQVAQAIEKAKQGQTQQSMPSIETDEVKNLNRELVAKEQTVVSGKDEKQIMEVFASKQGVIDPKVVNASDKANAGVEKVQVKDMTSKSDGRAYLDSLLANKEQTQKDSIDEQSKHQGGVISDVLNRKDEHKIDVDNVSANKASANEQTAGKKGQLDGTEARIPPPSSDAKPTALLQNIESTLTDELGYPQLSGTDKKALQSLLRDAIESGKLSSEGKKQAELTLQAMKNLDNEKRDKTMLTGEAELPSDVTVEQHQGETKPIAKKTDAAPSPLIAAKVGDESSRSHEIKALQEQNFKDQQIVDELIYKSDAATNKAPVSTQVEQLFKAVMQPTNSQIYSTQVQSNTGLSDFNTTIQMLDSVQSQQVNQNQQNMFSGKVMADPEVQQAINMARNDAAKVLQEKVSMMLNLNNKQAEIRLDPPELGSMQIRIRSDAEQAQVNFVVQNQQAKEALEQSMPKLKEMLAEQGIELGESNIQQENSGAEQEQSDNNQQQGHSKLANHNDEAQNSPQLVTSRSDEGSGIDYYA</sequence>
<feature type="compositionally biased region" description="Polar residues" evidence="1">
    <location>
        <begin position="122"/>
        <end position="132"/>
    </location>
</feature>
<feature type="compositionally biased region" description="Polar residues" evidence="1">
    <location>
        <begin position="265"/>
        <end position="276"/>
    </location>
</feature>
<feature type="domain" description="Flagellar hook-length control protein-like C-terminal" evidence="2">
    <location>
        <begin position="529"/>
        <end position="609"/>
    </location>
</feature>
<feature type="compositionally biased region" description="Polar residues" evidence="1">
    <location>
        <begin position="633"/>
        <end position="642"/>
    </location>
</feature>
<dbReference type="EMBL" id="PNCK01000030">
    <property type="protein sequence ID" value="TMP43460.1"/>
    <property type="molecule type" value="Genomic_DNA"/>
</dbReference>
<keyword evidence="5" id="KW-1185">Reference proteome</keyword>
<reference evidence="6" key="2">
    <citation type="submission" date="2019-06" db="EMBL/GenBank/DDBJ databases">
        <title>Co-occurence of chitin degradation, pigmentation and bioactivity in marine Pseudoalteromonas.</title>
        <authorList>
            <person name="Sonnenschein E.C."/>
            <person name="Bech P.K."/>
        </authorList>
    </citation>
    <scope>NUCLEOTIDE SEQUENCE [LARGE SCALE GENOMIC DNA]</scope>
    <source>
        <strain evidence="6">S2231</strain>
        <strain evidence="3">S2233</strain>
    </source>
</reference>
<feature type="compositionally biased region" description="Basic and acidic residues" evidence="1">
    <location>
        <begin position="231"/>
        <end position="242"/>
    </location>
</feature>
<feature type="compositionally biased region" description="Polar residues" evidence="1">
    <location>
        <begin position="104"/>
        <end position="115"/>
    </location>
</feature>
<dbReference type="OrthoDB" id="1792985at2"/>